<dbReference type="EMBL" id="VSSQ01045765">
    <property type="protein sequence ID" value="MPM99676.1"/>
    <property type="molecule type" value="Genomic_DNA"/>
</dbReference>
<comment type="caution">
    <text evidence="2">The sequence shown here is derived from an EMBL/GenBank/DDBJ whole genome shotgun (WGS) entry which is preliminary data.</text>
</comment>
<proteinExistence type="predicted"/>
<accession>A0A645ED97</accession>
<protein>
    <submittedName>
        <fullName evidence="2">Uncharacterized protein</fullName>
    </submittedName>
</protein>
<dbReference type="AlphaFoldDB" id="A0A645ED97"/>
<feature type="region of interest" description="Disordered" evidence="1">
    <location>
        <begin position="63"/>
        <end position="115"/>
    </location>
</feature>
<organism evidence="2">
    <name type="scientific">bioreactor metagenome</name>
    <dbReference type="NCBI Taxonomy" id="1076179"/>
    <lineage>
        <taxon>unclassified sequences</taxon>
        <taxon>metagenomes</taxon>
        <taxon>ecological metagenomes</taxon>
    </lineage>
</organism>
<evidence type="ECO:0000256" key="1">
    <source>
        <dbReference type="SAM" id="MobiDB-lite"/>
    </source>
</evidence>
<name>A0A645ED97_9ZZZZ</name>
<reference evidence="2" key="1">
    <citation type="submission" date="2019-08" db="EMBL/GenBank/DDBJ databases">
        <authorList>
            <person name="Kucharzyk K."/>
            <person name="Murdoch R.W."/>
            <person name="Higgins S."/>
            <person name="Loffler F."/>
        </authorList>
    </citation>
    <scope>NUCLEOTIDE SEQUENCE</scope>
</reference>
<sequence length="115" mass="11943">MAVFFVMLFLVVIFGLAVLFLVAADAAGRAGGDRTQLAARLRRVLRHLNGEARPPAAIVNALTPLAAAPPAQPESDDADPAEQQGVAAAEPTVPEPVRATADADDEPQEGRHLAA</sequence>
<gene>
    <name evidence="2" type="ORF">SDC9_146870</name>
</gene>
<evidence type="ECO:0000313" key="2">
    <source>
        <dbReference type="EMBL" id="MPM99676.1"/>
    </source>
</evidence>